<dbReference type="Pfam" id="PF11796">
    <property type="entry name" value="DUF3323"/>
    <property type="match status" value="1"/>
</dbReference>
<proteinExistence type="predicted"/>
<organism evidence="3 4">
    <name type="scientific">Streptoalloteichus tenebrarius (strain ATCC 17920 / DSM 40477 / JCM 4838 / CBS 697.72 / NBRC 16177 / NCIMB 11028 / NRRL B-12390 / A12253. 1 / ISP 5477)</name>
    <name type="common">Streptomyces tenebrarius</name>
    <dbReference type="NCBI Taxonomy" id="1933"/>
    <lineage>
        <taxon>Bacteria</taxon>
        <taxon>Bacillati</taxon>
        <taxon>Actinomycetota</taxon>
        <taxon>Actinomycetes</taxon>
        <taxon>Pseudonocardiales</taxon>
        <taxon>Pseudonocardiaceae</taxon>
        <taxon>Streptoalloteichus</taxon>
    </lineage>
</organism>
<dbReference type="InterPro" id="IPR024466">
    <property type="entry name" value="CHP02679_N"/>
</dbReference>
<evidence type="ECO:0000313" key="4">
    <source>
        <dbReference type="Proteomes" id="UP001205311"/>
    </source>
</evidence>
<sequence>MSAPEVDRPELAGLWALARDALATNRTALRLEIPDQATADAVGALLGRPLRHPGRISLSLKVLRDRLATHGLDLDQVLAAVHGAPVAAASFGRPGDERWHRTEALLRTALADHGLADEPWVDQWIDGVYRYGKLLPQDLAILAGPLAAVLAVLHLDPSTPPPRRIDRAELVALPEVAALDDEARQALHREVLRAAALAHGVPNPQSTTDRRHLWSHCGVTDPH</sequence>
<reference evidence="3 4" key="1">
    <citation type="submission" date="2022-06" db="EMBL/GenBank/DDBJ databases">
        <title>Genomic Encyclopedia of Archaeal and Bacterial Type Strains, Phase II (KMG-II): from individual species to whole genera.</title>
        <authorList>
            <person name="Goeker M."/>
        </authorList>
    </citation>
    <scope>NUCLEOTIDE SEQUENCE [LARGE SCALE GENOMIC DNA]</scope>
    <source>
        <strain evidence="3 4">DSM 40477</strain>
    </source>
</reference>
<dbReference type="Proteomes" id="UP001205311">
    <property type="component" value="Unassembled WGS sequence"/>
</dbReference>
<accession>A0ABT1HW14</accession>
<gene>
    <name evidence="3" type="ORF">LX15_003420</name>
</gene>
<dbReference type="RefSeq" id="WP_253670598.1">
    <property type="nucleotide sequence ID" value="NZ_JAMTCP010000019.1"/>
</dbReference>
<comment type="caution">
    <text evidence="3">The sequence shown here is derived from an EMBL/GenBank/DDBJ whole genome shotgun (WGS) entry which is preliminary data.</text>
</comment>
<keyword evidence="4" id="KW-1185">Reference proteome</keyword>
<feature type="domain" description="Conserved hypothetical protein CHP02679 N terminus" evidence="2">
    <location>
        <begin position="27"/>
        <end position="221"/>
    </location>
</feature>
<evidence type="ECO:0000259" key="2">
    <source>
        <dbReference type="Pfam" id="PF11796"/>
    </source>
</evidence>
<evidence type="ECO:0000313" key="3">
    <source>
        <dbReference type="EMBL" id="MCP2259714.1"/>
    </source>
</evidence>
<dbReference type="EMBL" id="JAMTCP010000019">
    <property type="protein sequence ID" value="MCP2259714.1"/>
    <property type="molecule type" value="Genomic_DNA"/>
</dbReference>
<protein>
    <recommendedName>
        <fullName evidence="2">Conserved hypothetical protein CHP02679 N terminus domain-containing protein</fullName>
    </recommendedName>
</protein>
<evidence type="ECO:0000256" key="1">
    <source>
        <dbReference type="SAM" id="MobiDB-lite"/>
    </source>
</evidence>
<name>A0ABT1HW14_STRSD</name>
<feature type="region of interest" description="Disordered" evidence="1">
    <location>
        <begin position="202"/>
        <end position="223"/>
    </location>
</feature>